<keyword evidence="12 15" id="KW-0472">Membrane</keyword>
<keyword evidence="14" id="KW-1208">Phospholipid metabolism</keyword>
<keyword evidence="8 16" id="KW-0418">Kinase</keyword>
<evidence type="ECO:0000256" key="3">
    <source>
        <dbReference type="ARBA" id="ARBA00022475"/>
    </source>
</evidence>
<evidence type="ECO:0000256" key="12">
    <source>
        <dbReference type="ARBA" id="ARBA00023136"/>
    </source>
</evidence>
<evidence type="ECO:0000256" key="9">
    <source>
        <dbReference type="ARBA" id="ARBA00022840"/>
    </source>
</evidence>
<comment type="caution">
    <text evidence="16">The sequence shown here is derived from an EMBL/GenBank/DDBJ whole genome shotgun (WGS) entry which is preliminary data.</text>
</comment>
<evidence type="ECO:0000256" key="6">
    <source>
        <dbReference type="ARBA" id="ARBA00022692"/>
    </source>
</evidence>
<organism evidence="16 17">
    <name type="scientific">Sporosarcina saromensis</name>
    <dbReference type="NCBI Taxonomy" id="359365"/>
    <lineage>
        <taxon>Bacteria</taxon>
        <taxon>Bacillati</taxon>
        <taxon>Bacillota</taxon>
        <taxon>Bacilli</taxon>
        <taxon>Bacillales</taxon>
        <taxon>Caryophanaceae</taxon>
        <taxon>Sporosarcina</taxon>
    </lineage>
</organism>
<keyword evidence="13" id="KW-0594">Phospholipid biosynthesis</keyword>
<keyword evidence="11" id="KW-0443">Lipid metabolism</keyword>
<dbReference type="Gene3D" id="1.10.287.3610">
    <property type="match status" value="1"/>
</dbReference>
<keyword evidence="17" id="KW-1185">Reference proteome</keyword>
<gene>
    <name evidence="16" type="ORF">QT711_03765</name>
</gene>
<name>A0ABU4G5P2_9BACL</name>
<evidence type="ECO:0000256" key="5">
    <source>
        <dbReference type="ARBA" id="ARBA00022679"/>
    </source>
</evidence>
<comment type="similarity">
    <text evidence="2">Belongs to the bacterial diacylglycerol kinase family.</text>
</comment>
<proteinExistence type="inferred from homology"/>
<dbReference type="EMBL" id="JAUBDI010000002">
    <property type="protein sequence ID" value="MDW0112289.1"/>
    <property type="molecule type" value="Genomic_DNA"/>
</dbReference>
<evidence type="ECO:0000256" key="1">
    <source>
        <dbReference type="ARBA" id="ARBA00004651"/>
    </source>
</evidence>
<dbReference type="PANTHER" id="PTHR34299:SF1">
    <property type="entry name" value="DIACYLGLYCEROL KINASE"/>
    <property type="match status" value="1"/>
</dbReference>
<evidence type="ECO:0000256" key="8">
    <source>
        <dbReference type="ARBA" id="ARBA00022777"/>
    </source>
</evidence>
<accession>A0ABU4G5P2</accession>
<keyword evidence="7" id="KW-0547">Nucleotide-binding</keyword>
<evidence type="ECO:0000256" key="4">
    <source>
        <dbReference type="ARBA" id="ARBA00022516"/>
    </source>
</evidence>
<feature type="transmembrane region" description="Helical" evidence="15">
    <location>
        <begin position="27"/>
        <end position="44"/>
    </location>
</feature>
<dbReference type="PROSITE" id="PS01069">
    <property type="entry name" value="DAGK_PROKAR"/>
    <property type="match status" value="1"/>
</dbReference>
<evidence type="ECO:0000256" key="7">
    <source>
        <dbReference type="ARBA" id="ARBA00022741"/>
    </source>
</evidence>
<dbReference type="InterPro" id="IPR000829">
    <property type="entry name" value="DAGK"/>
</dbReference>
<reference evidence="16 17" key="1">
    <citation type="submission" date="2023-06" db="EMBL/GenBank/DDBJ databases">
        <title>Sporosarcina sp. nov., isolated from Korean traditional fermented seafood 'Jeotgal'.</title>
        <authorList>
            <person name="Yang A.I."/>
            <person name="Shin N.-R."/>
        </authorList>
    </citation>
    <scope>NUCLEOTIDE SEQUENCE [LARGE SCALE GENOMIC DNA]</scope>
    <source>
        <strain evidence="16 17">KCTC13119</strain>
    </source>
</reference>
<feature type="transmembrane region" description="Helical" evidence="15">
    <location>
        <begin position="90"/>
        <end position="111"/>
    </location>
</feature>
<comment type="subcellular location">
    <subcellularLocation>
        <location evidence="1">Cell membrane</location>
        <topology evidence="1">Multi-pass membrane protein</topology>
    </subcellularLocation>
</comment>
<evidence type="ECO:0000256" key="2">
    <source>
        <dbReference type="ARBA" id="ARBA00005967"/>
    </source>
</evidence>
<sequence length="116" mass="12785">MVRFFKSFYYAINGVLHGFRFERNMQFHLLAAIIVCLAGALTGLSTTEWMIIILLIGGMMALELMNTAIERTVDLVTKDIHPLAKQAKDVAAGAVLLFAIASAVIGLIIFIPKWFG</sequence>
<keyword evidence="3" id="KW-1003">Cell membrane</keyword>
<evidence type="ECO:0000256" key="15">
    <source>
        <dbReference type="SAM" id="Phobius"/>
    </source>
</evidence>
<evidence type="ECO:0000313" key="16">
    <source>
        <dbReference type="EMBL" id="MDW0112289.1"/>
    </source>
</evidence>
<dbReference type="EC" id="2.7.1.-" evidence="16"/>
<evidence type="ECO:0000256" key="10">
    <source>
        <dbReference type="ARBA" id="ARBA00022989"/>
    </source>
</evidence>
<dbReference type="RefSeq" id="WP_317942180.1">
    <property type="nucleotide sequence ID" value="NZ_JAUBDI010000002.1"/>
</dbReference>
<keyword evidence="9" id="KW-0067">ATP-binding</keyword>
<dbReference type="InterPro" id="IPR036945">
    <property type="entry name" value="DAGK_sf"/>
</dbReference>
<keyword evidence="4" id="KW-0444">Lipid biosynthesis</keyword>
<dbReference type="Proteomes" id="UP001282284">
    <property type="component" value="Unassembled WGS sequence"/>
</dbReference>
<dbReference type="Pfam" id="PF01219">
    <property type="entry name" value="DAGK_prokar"/>
    <property type="match status" value="1"/>
</dbReference>
<evidence type="ECO:0000256" key="11">
    <source>
        <dbReference type="ARBA" id="ARBA00023098"/>
    </source>
</evidence>
<keyword evidence="6 15" id="KW-0812">Transmembrane</keyword>
<protein>
    <submittedName>
        <fullName evidence="16">Diacylglycerol kinase family protein</fullName>
        <ecNumber evidence="16">2.7.1.-</ecNumber>
    </submittedName>
</protein>
<evidence type="ECO:0000256" key="14">
    <source>
        <dbReference type="ARBA" id="ARBA00023264"/>
    </source>
</evidence>
<evidence type="ECO:0000256" key="13">
    <source>
        <dbReference type="ARBA" id="ARBA00023209"/>
    </source>
</evidence>
<feature type="transmembrane region" description="Helical" evidence="15">
    <location>
        <begin position="50"/>
        <end position="69"/>
    </location>
</feature>
<keyword evidence="10 15" id="KW-1133">Transmembrane helix</keyword>
<keyword evidence="5 16" id="KW-0808">Transferase</keyword>
<dbReference type="CDD" id="cd14265">
    <property type="entry name" value="UDPK_IM_like"/>
    <property type="match status" value="1"/>
</dbReference>
<evidence type="ECO:0000313" key="17">
    <source>
        <dbReference type="Proteomes" id="UP001282284"/>
    </source>
</evidence>
<dbReference type="InterPro" id="IPR033717">
    <property type="entry name" value="UDPK"/>
</dbReference>
<dbReference type="GO" id="GO:0016301">
    <property type="term" value="F:kinase activity"/>
    <property type="evidence" value="ECO:0007669"/>
    <property type="project" value="UniProtKB-KW"/>
</dbReference>
<dbReference type="PANTHER" id="PTHR34299">
    <property type="entry name" value="DIACYLGLYCEROL KINASE"/>
    <property type="match status" value="1"/>
</dbReference>